<keyword evidence="5 7" id="KW-1133">Transmembrane helix</keyword>
<dbReference type="CDD" id="cd06261">
    <property type="entry name" value="TM_PBP2"/>
    <property type="match status" value="1"/>
</dbReference>
<evidence type="ECO:0000256" key="7">
    <source>
        <dbReference type="RuleBase" id="RU363032"/>
    </source>
</evidence>
<name>A0ABU0CPJ4_9BACI</name>
<sequence>MVHPSRIQKGLTLLAAYFLVVVLLFPYVVMLVTALKSRSEVYSIPPTFFPREWTVSNFLEIWTVIPLSTYIWNTILIATGSTLLTLFCAIPAAYVLSRRQFVGKRAYMYLVLITQMFSPIVLLVGLFRVIQWLGLMDSIWGLVLVNAAFTQAFAIWLLTGYFSTIPRELEQAAWIDGCSKLKTLVKIVLPLATPGIITTVIFVFIMAWNEFVVALTIISSDVSRPLTVGIYAFFGKYDVQWQYLFATSLVATIPVIILFLAIEKYLVSGLTAGGVKD</sequence>
<evidence type="ECO:0000256" key="6">
    <source>
        <dbReference type="ARBA" id="ARBA00023136"/>
    </source>
</evidence>
<dbReference type="Proteomes" id="UP001232445">
    <property type="component" value="Unassembled WGS sequence"/>
</dbReference>
<evidence type="ECO:0000256" key="5">
    <source>
        <dbReference type="ARBA" id="ARBA00022989"/>
    </source>
</evidence>
<evidence type="ECO:0000256" key="2">
    <source>
        <dbReference type="ARBA" id="ARBA00022448"/>
    </source>
</evidence>
<protein>
    <submittedName>
        <fullName evidence="9">Multiple sugar transport system permease protein</fullName>
    </submittedName>
</protein>
<comment type="subcellular location">
    <subcellularLocation>
        <location evidence="1 7">Cell membrane</location>
        <topology evidence="1 7">Multi-pass membrane protein</topology>
    </subcellularLocation>
</comment>
<keyword evidence="10" id="KW-1185">Reference proteome</keyword>
<keyword evidence="9" id="KW-0762">Sugar transport</keyword>
<dbReference type="PANTHER" id="PTHR32243:SF18">
    <property type="entry name" value="INNER MEMBRANE ABC TRANSPORTER PERMEASE PROTEIN YCJP"/>
    <property type="match status" value="1"/>
</dbReference>
<evidence type="ECO:0000313" key="10">
    <source>
        <dbReference type="Proteomes" id="UP001232445"/>
    </source>
</evidence>
<feature type="transmembrane region" description="Helical" evidence="7">
    <location>
        <begin position="12"/>
        <end position="35"/>
    </location>
</feature>
<evidence type="ECO:0000259" key="8">
    <source>
        <dbReference type="PROSITE" id="PS50928"/>
    </source>
</evidence>
<feature type="transmembrane region" description="Helical" evidence="7">
    <location>
        <begin position="107"/>
        <end position="127"/>
    </location>
</feature>
<dbReference type="RefSeq" id="WP_307336443.1">
    <property type="nucleotide sequence ID" value="NZ_JAUSUQ010000003.1"/>
</dbReference>
<dbReference type="PROSITE" id="PS50928">
    <property type="entry name" value="ABC_TM1"/>
    <property type="match status" value="1"/>
</dbReference>
<comment type="caution">
    <text evidence="9">The sequence shown here is derived from an EMBL/GenBank/DDBJ whole genome shotgun (WGS) entry which is preliminary data.</text>
</comment>
<comment type="similarity">
    <text evidence="7">Belongs to the binding-protein-dependent transport system permease family.</text>
</comment>
<dbReference type="InterPro" id="IPR000515">
    <property type="entry name" value="MetI-like"/>
</dbReference>
<dbReference type="InterPro" id="IPR050901">
    <property type="entry name" value="BP-dep_ABC_trans_perm"/>
</dbReference>
<dbReference type="Pfam" id="PF00528">
    <property type="entry name" value="BPD_transp_1"/>
    <property type="match status" value="1"/>
</dbReference>
<keyword evidence="6 7" id="KW-0472">Membrane</keyword>
<gene>
    <name evidence="9" type="ORF">J2S00_001093</name>
</gene>
<dbReference type="EMBL" id="JAUSUQ010000003">
    <property type="protein sequence ID" value="MDQ0338309.1"/>
    <property type="molecule type" value="Genomic_DNA"/>
</dbReference>
<proteinExistence type="inferred from homology"/>
<feature type="transmembrane region" description="Helical" evidence="7">
    <location>
        <begin position="139"/>
        <end position="162"/>
    </location>
</feature>
<evidence type="ECO:0000256" key="4">
    <source>
        <dbReference type="ARBA" id="ARBA00022692"/>
    </source>
</evidence>
<keyword evidence="2 7" id="KW-0813">Transport</keyword>
<reference evidence="9 10" key="1">
    <citation type="submission" date="2023-07" db="EMBL/GenBank/DDBJ databases">
        <title>Genomic Encyclopedia of Type Strains, Phase IV (KMG-IV): sequencing the most valuable type-strain genomes for metagenomic binning, comparative biology and taxonomic classification.</title>
        <authorList>
            <person name="Goeker M."/>
        </authorList>
    </citation>
    <scope>NUCLEOTIDE SEQUENCE [LARGE SCALE GENOMIC DNA]</scope>
    <source>
        <strain evidence="9 10">DSM 17740</strain>
    </source>
</reference>
<feature type="transmembrane region" description="Helical" evidence="7">
    <location>
        <begin position="70"/>
        <end position="95"/>
    </location>
</feature>
<dbReference type="PANTHER" id="PTHR32243">
    <property type="entry name" value="MALTOSE TRANSPORT SYSTEM PERMEASE-RELATED"/>
    <property type="match status" value="1"/>
</dbReference>
<feature type="transmembrane region" description="Helical" evidence="7">
    <location>
        <begin position="241"/>
        <end position="262"/>
    </location>
</feature>
<feature type="domain" description="ABC transmembrane type-1" evidence="8">
    <location>
        <begin position="71"/>
        <end position="262"/>
    </location>
</feature>
<keyword evidence="4 7" id="KW-0812">Transmembrane</keyword>
<keyword evidence="3" id="KW-1003">Cell membrane</keyword>
<evidence type="ECO:0000256" key="3">
    <source>
        <dbReference type="ARBA" id="ARBA00022475"/>
    </source>
</evidence>
<dbReference type="Gene3D" id="1.10.3720.10">
    <property type="entry name" value="MetI-like"/>
    <property type="match status" value="1"/>
</dbReference>
<dbReference type="SUPFAM" id="SSF161098">
    <property type="entry name" value="MetI-like"/>
    <property type="match status" value="1"/>
</dbReference>
<evidence type="ECO:0000256" key="1">
    <source>
        <dbReference type="ARBA" id="ARBA00004651"/>
    </source>
</evidence>
<dbReference type="InterPro" id="IPR035906">
    <property type="entry name" value="MetI-like_sf"/>
</dbReference>
<organism evidence="9 10">
    <name type="scientific">Caldalkalibacillus uzonensis</name>
    <dbReference type="NCBI Taxonomy" id="353224"/>
    <lineage>
        <taxon>Bacteria</taxon>
        <taxon>Bacillati</taxon>
        <taxon>Bacillota</taxon>
        <taxon>Bacilli</taxon>
        <taxon>Bacillales</taxon>
        <taxon>Bacillaceae</taxon>
        <taxon>Caldalkalibacillus</taxon>
    </lineage>
</organism>
<evidence type="ECO:0000313" key="9">
    <source>
        <dbReference type="EMBL" id="MDQ0338309.1"/>
    </source>
</evidence>
<feature type="transmembrane region" description="Helical" evidence="7">
    <location>
        <begin position="183"/>
        <end position="205"/>
    </location>
</feature>
<accession>A0ABU0CPJ4</accession>